<protein>
    <recommendedName>
        <fullName evidence="1">Transposase IS116/IS110/IS902 C-terminal domain-containing protein</fullName>
    </recommendedName>
</protein>
<sequence>MSWSVGSEVSGRGFIDAAVITSFPGLADLTDARVLAELGDDRTRFADARALKAYTGVAPVIRVSGKSLVVHHRKVKTSAWLPPATSGPSPPCEHLVLGAL</sequence>
<evidence type="ECO:0000313" key="3">
    <source>
        <dbReference type="Proteomes" id="UP001500888"/>
    </source>
</evidence>
<feature type="domain" description="Transposase IS116/IS110/IS902 C-terminal" evidence="1">
    <location>
        <begin position="18"/>
        <end position="76"/>
    </location>
</feature>
<dbReference type="Pfam" id="PF02371">
    <property type="entry name" value="Transposase_20"/>
    <property type="match status" value="1"/>
</dbReference>
<keyword evidence="3" id="KW-1185">Reference proteome</keyword>
<reference evidence="3" key="1">
    <citation type="journal article" date="2019" name="Int. J. Syst. Evol. Microbiol.">
        <title>The Global Catalogue of Microorganisms (GCM) 10K type strain sequencing project: providing services to taxonomists for standard genome sequencing and annotation.</title>
        <authorList>
            <consortium name="The Broad Institute Genomics Platform"/>
            <consortium name="The Broad Institute Genome Sequencing Center for Infectious Disease"/>
            <person name="Wu L."/>
            <person name="Ma J."/>
        </authorList>
    </citation>
    <scope>NUCLEOTIDE SEQUENCE [LARGE SCALE GENOMIC DNA]</scope>
    <source>
        <strain evidence="3">JCM 16908</strain>
    </source>
</reference>
<dbReference type="InterPro" id="IPR003346">
    <property type="entry name" value="Transposase_20"/>
</dbReference>
<dbReference type="RefSeq" id="WP_344939912.1">
    <property type="nucleotide sequence ID" value="NZ_BAAAZR010000007.1"/>
</dbReference>
<organism evidence="2 3">
    <name type="scientific">Sphaerisporangium flaviroseum</name>
    <dbReference type="NCBI Taxonomy" id="509199"/>
    <lineage>
        <taxon>Bacteria</taxon>
        <taxon>Bacillati</taxon>
        <taxon>Actinomycetota</taxon>
        <taxon>Actinomycetes</taxon>
        <taxon>Streptosporangiales</taxon>
        <taxon>Streptosporangiaceae</taxon>
        <taxon>Sphaerisporangium</taxon>
    </lineage>
</organism>
<evidence type="ECO:0000313" key="2">
    <source>
        <dbReference type="EMBL" id="GAA3809953.1"/>
    </source>
</evidence>
<gene>
    <name evidence="2" type="ORF">GCM10022226_32940</name>
</gene>
<name>A0ABP7I5M9_9ACTN</name>
<proteinExistence type="predicted"/>
<comment type="caution">
    <text evidence="2">The sequence shown here is derived from an EMBL/GenBank/DDBJ whole genome shotgun (WGS) entry which is preliminary data.</text>
</comment>
<evidence type="ECO:0000259" key="1">
    <source>
        <dbReference type="Pfam" id="PF02371"/>
    </source>
</evidence>
<accession>A0ABP7I5M9</accession>
<dbReference type="EMBL" id="BAAAZR010000007">
    <property type="protein sequence ID" value="GAA3809953.1"/>
    <property type="molecule type" value="Genomic_DNA"/>
</dbReference>
<dbReference type="Proteomes" id="UP001500888">
    <property type="component" value="Unassembled WGS sequence"/>
</dbReference>